<keyword evidence="1 3" id="KW-0808">Transferase</keyword>
<gene>
    <name evidence="3" type="ORF">EV356DRAFT_499176</name>
</gene>
<dbReference type="GO" id="GO:0016758">
    <property type="term" value="F:hexosyltransferase activity"/>
    <property type="evidence" value="ECO:0007669"/>
    <property type="project" value="UniProtKB-ARBA"/>
</dbReference>
<organism evidence="3 4">
    <name type="scientific">Viridothelium virens</name>
    <name type="common">Speckled blister lichen</name>
    <name type="synonym">Trypethelium virens</name>
    <dbReference type="NCBI Taxonomy" id="1048519"/>
    <lineage>
        <taxon>Eukaryota</taxon>
        <taxon>Fungi</taxon>
        <taxon>Dikarya</taxon>
        <taxon>Ascomycota</taxon>
        <taxon>Pezizomycotina</taxon>
        <taxon>Dothideomycetes</taxon>
        <taxon>Dothideomycetes incertae sedis</taxon>
        <taxon>Trypetheliales</taxon>
        <taxon>Trypetheliaceae</taxon>
        <taxon>Viridothelium</taxon>
    </lineage>
</organism>
<dbReference type="Pfam" id="PF06722">
    <property type="entry name" value="EryCIII-like_C"/>
    <property type="match status" value="1"/>
</dbReference>
<protein>
    <submittedName>
        <fullName evidence="3">Glycosyltransferase family 1 protein</fullName>
    </submittedName>
</protein>
<dbReference type="InterPro" id="IPR002213">
    <property type="entry name" value="UDP_glucos_trans"/>
</dbReference>
<dbReference type="Proteomes" id="UP000800092">
    <property type="component" value="Unassembled WGS sequence"/>
</dbReference>
<keyword evidence="4" id="KW-1185">Reference proteome</keyword>
<evidence type="ECO:0000313" key="4">
    <source>
        <dbReference type="Proteomes" id="UP000800092"/>
    </source>
</evidence>
<dbReference type="PANTHER" id="PTHR21015:SF22">
    <property type="entry name" value="GLYCOSYLTRANSFERASE"/>
    <property type="match status" value="1"/>
</dbReference>
<dbReference type="GO" id="GO:0008194">
    <property type="term" value="F:UDP-glycosyltransferase activity"/>
    <property type="evidence" value="ECO:0007669"/>
    <property type="project" value="InterPro"/>
</dbReference>
<evidence type="ECO:0000259" key="2">
    <source>
        <dbReference type="Pfam" id="PF06722"/>
    </source>
</evidence>
<accession>A0A6A6HD72</accession>
<sequence length="464" mass="50919">MVANPAKPEVLITCLPGYGHVEKMRAIAAGLIERGYPVTFITASVYRKGIESTGAHFVPLKSGADLDMDRLDETHPEFWNMPQGKERHEYAFKTFVIGPVEDSHLTVQEQLTRYKDQSKNHIIILQDTGFLGNAPILLGAPGLRVPVIGIGTARLAMKSIDTPPFNSGLPPDSSDEGRKRNIALQQEVEANFANLQSGYENILRSLGVSSSTRIPFYMDSQVVLADRFLQMSIPSIEYPRSDLPPSIRFVGALPTTGGRKFGSSNSLGTVSEASQLPPWWPEVIAHTRPLVVVSQGSKSTNPEELILPTLRALADLDVLIVATLVTVKALPEDFEVPRNVRTASFVPFHELFKHTDIAITNGGYGAVQQALYLGVPMILAGEGKDHTATNARVAWSGAAINLGEEFPKPEKVERAVLDILAEGSTYRKRAAELAEEYRRMGDPLDKIAEAVEELRTTDMRWKGQ</sequence>
<reference evidence="3" key="1">
    <citation type="journal article" date="2020" name="Stud. Mycol.">
        <title>101 Dothideomycetes genomes: a test case for predicting lifestyles and emergence of pathogens.</title>
        <authorList>
            <person name="Haridas S."/>
            <person name="Albert R."/>
            <person name="Binder M."/>
            <person name="Bloem J."/>
            <person name="Labutti K."/>
            <person name="Salamov A."/>
            <person name="Andreopoulos B."/>
            <person name="Baker S."/>
            <person name="Barry K."/>
            <person name="Bills G."/>
            <person name="Bluhm B."/>
            <person name="Cannon C."/>
            <person name="Castanera R."/>
            <person name="Culley D."/>
            <person name="Daum C."/>
            <person name="Ezra D."/>
            <person name="Gonzalez J."/>
            <person name="Henrissat B."/>
            <person name="Kuo A."/>
            <person name="Liang C."/>
            <person name="Lipzen A."/>
            <person name="Lutzoni F."/>
            <person name="Magnuson J."/>
            <person name="Mondo S."/>
            <person name="Nolan M."/>
            <person name="Ohm R."/>
            <person name="Pangilinan J."/>
            <person name="Park H.-J."/>
            <person name="Ramirez L."/>
            <person name="Alfaro M."/>
            <person name="Sun H."/>
            <person name="Tritt A."/>
            <person name="Yoshinaga Y."/>
            <person name="Zwiers L.-H."/>
            <person name="Turgeon B."/>
            <person name="Goodwin S."/>
            <person name="Spatafora J."/>
            <person name="Crous P."/>
            <person name="Grigoriev I."/>
        </authorList>
    </citation>
    <scope>NUCLEOTIDE SEQUENCE</scope>
    <source>
        <strain evidence="3">Tuck. ex Michener</strain>
    </source>
</reference>
<dbReference type="PANTHER" id="PTHR21015">
    <property type="entry name" value="UDP-N-ACETYLGLUCOSAMINE--N-ACETYLMURAMYL-(PENTAPEPTIDE) PYROPHOSPHORYL-UNDECAPRENOL N-ACETYLGLUCOSAMINE TRANSFERASE 1"/>
    <property type="match status" value="1"/>
</dbReference>
<evidence type="ECO:0000256" key="1">
    <source>
        <dbReference type="ARBA" id="ARBA00022679"/>
    </source>
</evidence>
<dbReference type="OrthoDB" id="5835829at2759"/>
<dbReference type="FunFam" id="3.40.50.2000:FF:000072">
    <property type="entry name" value="Glycosyl transferase"/>
    <property type="match status" value="1"/>
</dbReference>
<name>A0A6A6HD72_VIRVR</name>
<dbReference type="AlphaFoldDB" id="A0A6A6HD72"/>
<dbReference type="CDD" id="cd03784">
    <property type="entry name" value="GT1_Gtf-like"/>
    <property type="match status" value="1"/>
</dbReference>
<feature type="domain" description="Erythromycin biosynthesis protein CIII-like C-terminal" evidence="2">
    <location>
        <begin position="309"/>
        <end position="444"/>
    </location>
</feature>
<dbReference type="InterPro" id="IPR010610">
    <property type="entry name" value="EryCIII-like_C"/>
</dbReference>
<evidence type="ECO:0000313" key="3">
    <source>
        <dbReference type="EMBL" id="KAF2235942.1"/>
    </source>
</evidence>
<dbReference type="Gene3D" id="3.40.50.2000">
    <property type="entry name" value="Glycogen Phosphorylase B"/>
    <property type="match status" value="2"/>
</dbReference>
<proteinExistence type="predicted"/>
<dbReference type="SUPFAM" id="SSF53756">
    <property type="entry name" value="UDP-Glycosyltransferase/glycogen phosphorylase"/>
    <property type="match status" value="1"/>
</dbReference>
<dbReference type="EMBL" id="ML991788">
    <property type="protein sequence ID" value="KAF2235942.1"/>
    <property type="molecule type" value="Genomic_DNA"/>
</dbReference>